<protein>
    <recommendedName>
        <fullName evidence="2">MHD domain-containing protein</fullName>
    </recommendedName>
</protein>
<feature type="region of interest" description="Disordered" evidence="1">
    <location>
        <begin position="38"/>
        <end position="79"/>
    </location>
</feature>
<dbReference type="InterPro" id="IPR050431">
    <property type="entry name" value="Adaptor_comp_med_subunit"/>
</dbReference>
<keyword evidence="4" id="KW-1185">Reference proteome</keyword>
<reference evidence="3" key="1">
    <citation type="submission" date="2025-08" db="UniProtKB">
        <authorList>
            <consortium name="Ensembl"/>
        </authorList>
    </citation>
    <scope>IDENTIFICATION</scope>
</reference>
<dbReference type="Proteomes" id="UP000694392">
    <property type="component" value="Unplaced"/>
</dbReference>
<dbReference type="AlphaFoldDB" id="A0A8D0LC75"/>
<dbReference type="PANTHER" id="PTHR10529">
    <property type="entry name" value="AP COMPLEX SUBUNIT MU"/>
    <property type="match status" value="1"/>
</dbReference>
<dbReference type="InterPro" id="IPR036168">
    <property type="entry name" value="AP2_Mu_C_sf"/>
</dbReference>
<sequence length="252" mass="28041">FLEGVNKHVDKGDPVDIVYLDFQKALDKVPHERDLRKLKTLQPPGPQHRGPVWCRHSAEQSSPQLCSRPPRPAPWREQDSRPEVFLDVVERLTVVMAANGTPMKANIQGEIRLKSFLPDLRGYGTAVRMDECAFHGSVKLDEFESSCILKVNPSHGELTLMQYLLSDDIASALPFHLFPTIDLDPTGRLRVYLKLHCDLSPKSHAVNICAHLPVPKGTLSLSQELSSPEQKATLQPSSKCVEWTVPSVQGGS</sequence>
<accession>A0A8D0LC75</accession>
<dbReference type="Pfam" id="PF00928">
    <property type="entry name" value="Adap_comp_sub"/>
    <property type="match status" value="1"/>
</dbReference>
<name>A0A8D0LC75_SPHPU</name>
<dbReference type="InterPro" id="IPR028565">
    <property type="entry name" value="MHD"/>
</dbReference>
<dbReference type="PROSITE" id="PS51072">
    <property type="entry name" value="MHD"/>
    <property type="match status" value="1"/>
</dbReference>
<evidence type="ECO:0000313" key="4">
    <source>
        <dbReference type="Proteomes" id="UP000694392"/>
    </source>
</evidence>
<dbReference type="Ensembl" id="ENSSPUT00000024689.1">
    <property type="protein sequence ID" value="ENSSPUP00000023151.1"/>
    <property type="gene ID" value="ENSSPUG00000017772.1"/>
</dbReference>
<feature type="domain" description="MHD" evidence="2">
    <location>
        <begin position="81"/>
        <end position="252"/>
    </location>
</feature>
<evidence type="ECO:0000259" key="2">
    <source>
        <dbReference type="PROSITE" id="PS51072"/>
    </source>
</evidence>
<organism evidence="3 4">
    <name type="scientific">Sphenodon punctatus</name>
    <name type="common">Tuatara</name>
    <name type="synonym">Hatteria punctata</name>
    <dbReference type="NCBI Taxonomy" id="8508"/>
    <lineage>
        <taxon>Eukaryota</taxon>
        <taxon>Metazoa</taxon>
        <taxon>Chordata</taxon>
        <taxon>Craniata</taxon>
        <taxon>Vertebrata</taxon>
        <taxon>Euteleostomi</taxon>
        <taxon>Lepidosauria</taxon>
        <taxon>Sphenodontia</taxon>
        <taxon>Sphenodontidae</taxon>
        <taxon>Sphenodon</taxon>
    </lineage>
</organism>
<proteinExistence type="predicted"/>
<dbReference type="GeneTree" id="ENSGT00940000159929"/>
<evidence type="ECO:0000256" key="1">
    <source>
        <dbReference type="SAM" id="MobiDB-lite"/>
    </source>
</evidence>
<dbReference type="Gene3D" id="2.60.40.1170">
    <property type="entry name" value="Mu homology domain, subdomain B"/>
    <property type="match status" value="3"/>
</dbReference>
<reference evidence="3" key="2">
    <citation type="submission" date="2025-09" db="UniProtKB">
        <authorList>
            <consortium name="Ensembl"/>
        </authorList>
    </citation>
    <scope>IDENTIFICATION</scope>
</reference>
<evidence type="ECO:0000313" key="3">
    <source>
        <dbReference type="Ensembl" id="ENSSPUP00000023151.1"/>
    </source>
</evidence>
<dbReference type="SUPFAM" id="SSF49447">
    <property type="entry name" value="Second domain of Mu2 adaptin subunit (ap50) of ap2 adaptor"/>
    <property type="match status" value="1"/>
</dbReference>